<dbReference type="PANTHER" id="PTHR11022">
    <property type="entry name" value="PEPTIDOGLYCAN RECOGNITION PROTEIN"/>
    <property type="match status" value="1"/>
</dbReference>
<protein>
    <submittedName>
        <fullName evidence="6">VCBS repeat-containing protein</fullName>
    </submittedName>
</protein>
<dbReference type="Gene3D" id="3.40.80.10">
    <property type="entry name" value="Peptidoglycan recognition protein-like"/>
    <property type="match status" value="1"/>
</dbReference>
<evidence type="ECO:0000259" key="4">
    <source>
        <dbReference type="SMART" id="SM00644"/>
    </source>
</evidence>
<dbReference type="SUPFAM" id="SSF55846">
    <property type="entry name" value="N-acetylmuramoyl-L-alanine amidase-like"/>
    <property type="match status" value="1"/>
</dbReference>
<evidence type="ECO:0000259" key="5">
    <source>
        <dbReference type="SMART" id="SM00701"/>
    </source>
</evidence>
<evidence type="ECO:0000256" key="3">
    <source>
        <dbReference type="SAM" id="MobiDB-lite"/>
    </source>
</evidence>
<evidence type="ECO:0000313" key="6">
    <source>
        <dbReference type="EMBL" id="MBD8868724.1"/>
    </source>
</evidence>
<dbReference type="Pfam" id="PF01510">
    <property type="entry name" value="Amidase_2"/>
    <property type="match status" value="1"/>
</dbReference>
<organism evidence="6 7">
    <name type="scientific">Nocardioides donggukensis</name>
    <dbReference type="NCBI Taxonomy" id="2774019"/>
    <lineage>
        <taxon>Bacteria</taxon>
        <taxon>Bacillati</taxon>
        <taxon>Actinomycetota</taxon>
        <taxon>Actinomycetes</taxon>
        <taxon>Propionibacteriales</taxon>
        <taxon>Nocardioidaceae</taxon>
        <taxon>Nocardioides</taxon>
    </lineage>
</organism>
<dbReference type="InterPro" id="IPR028994">
    <property type="entry name" value="Integrin_alpha_N"/>
</dbReference>
<dbReference type="InterPro" id="IPR015510">
    <property type="entry name" value="PGRP"/>
</dbReference>
<dbReference type="GO" id="GO:0008270">
    <property type="term" value="F:zinc ion binding"/>
    <property type="evidence" value="ECO:0007669"/>
    <property type="project" value="InterPro"/>
</dbReference>
<sequence length="948" mass="100382">MRPSKSRFVTACQQLLALGAVLAVLAPAVEVLSLDVVTAPGEAAPGTAVAPGRPTLEARESVPTAEPAPTARVETAPVEPVVTEAPLDEPVEPVEPADEGADGIEDGSGDSAVQSAPEPVEGYGAVGVTWSAESDLEESDIAVRVRTRDGAGWSDWSELEYHDEHAPDPGTPEAEGSRPGTELLLVGEVDEVQAEAVTAEGVSVPADLSMAVIEPGESRGTEVEAPAIDTATLPADELPETSVPSSEGDLALQAGTVTSKPKIYSRAQWGANERMRSGSPSYYEVHAGFVHHTVNANNYSRSDVPGILRSIYAYHTQTRGWSDVGYNFLVDRFGRIWEGRAGGVGRPVVGAHTAGYNDYAFAMSAIGNFELVQPSAAMLDAYGKLMAWKLSLHGIDASDSSQRVGSRTFPAINGHRDAGSTACPGRYLYARLGQIRNLADGYQAGWSGRSRETDLVASGHPDLVVRRKSDQAAFVLPTGGFLRFTSGRGAGRGYDKYDTVVVSPDLTGDGEADLFVRNENGTAGTRPGTSGRGYATAIRATDAFRGLDQITAVGDLNGNGHNDLVARDPRTGTLHLFRGRGNGAFRRAELATGWNAYDLTIATGDLDGDGRDDLLTRSGDRLWLHAGTDSVRLKPAVAVNGRHWADWDTITGFGDYDGDGKADLFVRSRATKDSYVYGGRGNGRFRKHWLGPFGRVQKLGQLSGGQVLGSKQPDLVGVKDDRLVVVRHAGTKHTLARVSLGNALAGADQVLNVGDWDRDGRGDLLSRRDGQMRLHRGLGGGDFAAPAAIGGGWAGVRLLEAVGDVTGDGRPDLMGQPSGKAMRIYPGRGTKGFFKSYVARSSIGASRQLGIGLWDDDGSPDNAFRVGDRLVWYRGNGPGGLTGGSSSLVSPDLAPYDWLVSVGDVDGNGRQDLVARKGSQLWLLPGSRKGFKQPRFLAGGYRGYDLVG</sequence>
<feature type="region of interest" description="Disordered" evidence="3">
    <location>
        <begin position="159"/>
        <end position="179"/>
    </location>
</feature>
<proteinExistence type="inferred from homology"/>
<dbReference type="EMBL" id="JACYXZ010000001">
    <property type="protein sequence ID" value="MBD8868724.1"/>
    <property type="molecule type" value="Genomic_DNA"/>
</dbReference>
<dbReference type="SUPFAM" id="SSF69318">
    <property type="entry name" value="Integrin alpha N-terminal domain"/>
    <property type="match status" value="2"/>
</dbReference>
<dbReference type="Gene3D" id="2.130.10.130">
    <property type="entry name" value="Integrin alpha, N-terminal"/>
    <property type="match status" value="1"/>
</dbReference>
<dbReference type="InterPro" id="IPR013517">
    <property type="entry name" value="FG-GAP"/>
</dbReference>
<dbReference type="Proteomes" id="UP000616839">
    <property type="component" value="Unassembled WGS sequence"/>
</dbReference>
<evidence type="ECO:0000313" key="7">
    <source>
        <dbReference type="Proteomes" id="UP000616839"/>
    </source>
</evidence>
<dbReference type="InterPro" id="IPR006619">
    <property type="entry name" value="PGRP_domain_met/bac"/>
</dbReference>
<feature type="domain" description="N-acetylmuramoyl-L-alanine amidase" evidence="4">
    <location>
        <begin position="275"/>
        <end position="425"/>
    </location>
</feature>
<dbReference type="RefSeq" id="WP_192140581.1">
    <property type="nucleotide sequence ID" value="NZ_JACYXZ010000001.1"/>
</dbReference>
<comment type="caution">
    <text evidence="6">The sequence shown here is derived from an EMBL/GenBank/DDBJ whole genome shotgun (WGS) entry which is preliminary data.</text>
</comment>
<dbReference type="GO" id="GO:0009253">
    <property type="term" value="P:peptidoglycan catabolic process"/>
    <property type="evidence" value="ECO:0007669"/>
    <property type="project" value="InterPro"/>
</dbReference>
<feature type="compositionally biased region" description="Acidic residues" evidence="3">
    <location>
        <begin position="86"/>
        <end position="108"/>
    </location>
</feature>
<keyword evidence="2" id="KW-0732">Signal</keyword>
<feature type="region of interest" description="Disordered" evidence="3">
    <location>
        <begin position="42"/>
        <end position="118"/>
    </location>
</feature>
<feature type="compositionally biased region" description="Low complexity" evidence="3">
    <location>
        <begin position="73"/>
        <end position="85"/>
    </location>
</feature>
<keyword evidence="7" id="KW-1185">Reference proteome</keyword>
<dbReference type="AlphaFoldDB" id="A0A927Q0R2"/>
<evidence type="ECO:0000256" key="1">
    <source>
        <dbReference type="ARBA" id="ARBA00007553"/>
    </source>
</evidence>
<feature type="domain" description="Peptidoglycan recognition protein family" evidence="5">
    <location>
        <begin position="261"/>
        <end position="409"/>
    </location>
</feature>
<feature type="region of interest" description="Disordered" evidence="3">
    <location>
        <begin position="233"/>
        <end position="252"/>
    </location>
</feature>
<reference evidence="6" key="1">
    <citation type="submission" date="2020-09" db="EMBL/GenBank/DDBJ databases">
        <title>Nocardioides sp. strain MJB4 16S ribosomal RNA gene Genome sequencing and assembly.</title>
        <authorList>
            <person name="Kim I."/>
        </authorList>
    </citation>
    <scope>NUCLEOTIDE SEQUENCE</scope>
    <source>
        <strain evidence="6">MJB4</strain>
    </source>
</reference>
<dbReference type="PANTHER" id="PTHR11022:SF41">
    <property type="entry name" value="PEPTIDOGLYCAN-RECOGNITION PROTEIN LC-RELATED"/>
    <property type="match status" value="1"/>
</dbReference>
<accession>A0A927Q0R2</accession>
<dbReference type="Pfam" id="PF13517">
    <property type="entry name" value="FG-GAP_3"/>
    <property type="match status" value="2"/>
</dbReference>
<dbReference type="SMART" id="SM00701">
    <property type="entry name" value="PGRP"/>
    <property type="match status" value="1"/>
</dbReference>
<dbReference type="CDD" id="cd06583">
    <property type="entry name" value="PGRP"/>
    <property type="match status" value="1"/>
</dbReference>
<gene>
    <name evidence="6" type="ORF">IE331_03705</name>
</gene>
<dbReference type="InterPro" id="IPR002502">
    <property type="entry name" value="Amidase_domain"/>
</dbReference>
<dbReference type="InterPro" id="IPR036505">
    <property type="entry name" value="Amidase/PGRP_sf"/>
</dbReference>
<evidence type="ECO:0000256" key="2">
    <source>
        <dbReference type="ARBA" id="ARBA00022729"/>
    </source>
</evidence>
<name>A0A927Q0R2_9ACTN</name>
<comment type="similarity">
    <text evidence="1">Belongs to the N-acetylmuramoyl-L-alanine amidase 2 family.</text>
</comment>
<dbReference type="GO" id="GO:0008745">
    <property type="term" value="F:N-acetylmuramoyl-L-alanine amidase activity"/>
    <property type="evidence" value="ECO:0007669"/>
    <property type="project" value="InterPro"/>
</dbReference>
<dbReference type="SMART" id="SM00644">
    <property type="entry name" value="Ami_2"/>
    <property type="match status" value="1"/>
</dbReference>